<evidence type="ECO:0000256" key="2">
    <source>
        <dbReference type="ARBA" id="ARBA00011255"/>
    </source>
</evidence>
<dbReference type="GO" id="GO:0007155">
    <property type="term" value="P:cell adhesion"/>
    <property type="evidence" value="ECO:0007669"/>
    <property type="project" value="InterPro"/>
</dbReference>
<dbReference type="EMBL" id="CP118101">
    <property type="protein sequence ID" value="WDH82236.1"/>
    <property type="molecule type" value="Genomic_DNA"/>
</dbReference>
<proteinExistence type="inferred from homology"/>
<keyword evidence="5" id="KW-0964">Secreted</keyword>
<evidence type="ECO:0000259" key="6">
    <source>
        <dbReference type="Pfam" id="PF02465"/>
    </source>
</evidence>
<evidence type="ECO:0000256" key="4">
    <source>
        <dbReference type="ARBA" id="ARBA00023143"/>
    </source>
</evidence>
<comment type="subcellular location">
    <subcellularLocation>
        <location evidence="5">Secreted</location>
    </subcellularLocation>
    <subcellularLocation>
        <location evidence="5">Bacterial flagellum</location>
    </subcellularLocation>
</comment>
<evidence type="ECO:0000256" key="5">
    <source>
        <dbReference type="RuleBase" id="RU362066"/>
    </source>
</evidence>
<dbReference type="InterPro" id="IPR003481">
    <property type="entry name" value="FliD_N"/>
</dbReference>
<comment type="subunit">
    <text evidence="2 5">Homopentamer.</text>
</comment>
<keyword evidence="8" id="KW-0969">Cilium</keyword>
<dbReference type="PANTHER" id="PTHR30288:SF0">
    <property type="entry name" value="FLAGELLAR HOOK-ASSOCIATED PROTEIN 2"/>
    <property type="match status" value="1"/>
</dbReference>
<sequence>MRISGFSGMDIDTMVSSLMTAHRAPLDKLTQQKQLLTWQRDNYRELNSKLFDFRSNKLMTYNKSTELNTQKAVVSGNTNAVKVEASASAQNIPMTISVVGLAKPASYEMNKLGGDYTAKSTLGDIAKGKNGEAPDSPEQYSVKINGQDITFNATDTISSVVSKINSNSTANATAQFDEITGKLTILSKSTDTEAELVIEDTGGEGGSLVTLFGGAEKTSSGQNGHVLINDRKYDNLSTNSLTVNGIALTFSEVTGITLEDDGTYDKSNDNPVNIAVQTDTEKALTTVKSFIEEYNTLMSYMNTKMGEEKYRDFAPLTDEQKSAMTEKDVELWEEKSRSGLLKNDEILRSTISSMRSIITEKLGDLSALGITSGQYYENGKLYLDEEKFNQAMQSNPQKLAEVFQGVGSSSSNGIFSKMSETINGSLDKLVTKAGTSKYSGDLNSIFKEESVMGRQLRDYDKRIDDLQDKLVDLENRYYRQFTAMETAISKYNSQSSSLTSFFS</sequence>
<protein>
    <recommendedName>
        <fullName evidence="5">Flagellar hook-associated protein 2</fullName>
        <shortName evidence="5">HAP2</shortName>
    </recommendedName>
    <alternativeName>
        <fullName evidence="5">Flagellar cap protein</fullName>
    </alternativeName>
</protein>
<feature type="domain" description="Flagellar hook-associated protein 2 N-terminal" evidence="6">
    <location>
        <begin position="7"/>
        <end position="103"/>
    </location>
</feature>
<comment type="similarity">
    <text evidence="1 5">Belongs to the FliD family.</text>
</comment>
<dbReference type="GO" id="GO:0009421">
    <property type="term" value="C:bacterial-type flagellum filament cap"/>
    <property type="evidence" value="ECO:0007669"/>
    <property type="project" value="InterPro"/>
</dbReference>
<dbReference type="InterPro" id="IPR010809">
    <property type="entry name" value="FliD_C"/>
</dbReference>
<reference evidence="8" key="1">
    <citation type="submission" date="2023-02" db="EMBL/GenBank/DDBJ databases">
        <title>Pathogen: clinical or host-associated sample.</title>
        <authorList>
            <person name="Hergert J."/>
            <person name="Casey R."/>
            <person name="Wagner J."/>
            <person name="Young E.L."/>
            <person name="Oakeson K.F."/>
        </authorList>
    </citation>
    <scope>NUCLEOTIDE SEQUENCE</scope>
    <source>
        <strain evidence="8">2022CK-00830</strain>
    </source>
</reference>
<keyword evidence="4 5" id="KW-0975">Bacterial flagellum</keyword>
<keyword evidence="3" id="KW-0175">Coiled coil</keyword>
<dbReference type="RefSeq" id="WP_274359094.1">
    <property type="nucleotide sequence ID" value="NZ_CP118101.1"/>
</dbReference>
<dbReference type="InterPro" id="IPR040026">
    <property type="entry name" value="FliD"/>
</dbReference>
<dbReference type="Pfam" id="PF02465">
    <property type="entry name" value="FliD_N"/>
    <property type="match status" value="1"/>
</dbReference>
<accession>A0AAX3MX91</accession>
<dbReference type="AlphaFoldDB" id="A0AAX3MX91"/>
<keyword evidence="8" id="KW-0282">Flagellum</keyword>
<gene>
    <name evidence="8" type="primary">fliD</name>
    <name evidence="8" type="ORF">PUW23_22745</name>
</gene>
<dbReference type="Pfam" id="PF07195">
    <property type="entry name" value="FliD_C"/>
    <property type="match status" value="1"/>
</dbReference>
<evidence type="ECO:0000256" key="1">
    <source>
        <dbReference type="ARBA" id="ARBA00009764"/>
    </source>
</evidence>
<feature type="domain" description="Flagellar hook-associated protein 2 C-terminal" evidence="7">
    <location>
        <begin position="221"/>
        <end position="493"/>
    </location>
</feature>
<evidence type="ECO:0000259" key="7">
    <source>
        <dbReference type="Pfam" id="PF07195"/>
    </source>
</evidence>
<organism evidence="8 9">
    <name type="scientific">Paenibacillus urinalis</name>
    <dbReference type="NCBI Taxonomy" id="521520"/>
    <lineage>
        <taxon>Bacteria</taxon>
        <taxon>Bacillati</taxon>
        <taxon>Bacillota</taxon>
        <taxon>Bacilli</taxon>
        <taxon>Bacillales</taxon>
        <taxon>Paenibacillaceae</taxon>
        <taxon>Paenibacillus</taxon>
    </lineage>
</organism>
<dbReference type="GO" id="GO:0005576">
    <property type="term" value="C:extracellular region"/>
    <property type="evidence" value="ECO:0007669"/>
    <property type="project" value="UniProtKB-SubCell"/>
</dbReference>
<keyword evidence="8" id="KW-0966">Cell projection</keyword>
<evidence type="ECO:0000256" key="3">
    <source>
        <dbReference type="ARBA" id="ARBA00023054"/>
    </source>
</evidence>
<comment type="function">
    <text evidence="5">Required for morphogenesis and for the elongation of the flagellar filament by facilitating polymerization of the flagellin monomers at the tip of growing filament. Forms a capping structure, which prevents flagellin subunits (transported through the central channel of the flagellum) from leaking out without polymerization at the distal end.</text>
</comment>
<name>A0AAX3MX91_9BACL</name>
<dbReference type="GO" id="GO:0009424">
    <property type="term" value="C:bacterial-type flagellum hook"/>
    <property type="evidence" value="ECO:0007669"/>
    <property type="project" value="UniProtKB-UniRule"/>
</dbReference>
<evidence type="ECO:0000313" key="8">
    <source>
        <dbReference type="EMBL" id="WDH82236.1"/>
    </source>
</evidence>
<dbReference type="PANTHER" id="PTHR30288">
    <property type="entry name" value="FLAGELLAR CAP/ASSEMBLY PROTEIN FLID"/>
    <property type="match status" value="1"/>
</dbReference>
<dbReference type="GO" id="GO:0071973">
    <property type="term" value="P:bacterial-type flagellum-dependent cell motility"/>
    <property type="evidence" value="ECO:0007669"/>
    <property type="project" value="TreeGrafter"/>
</dbReference>
<evidence type="ECO:0000313" key="9">
    <source>
        <dbReference type="Proteomes" id="UP001220962"/>
    </source>
</evidence>
<dbReference type="Proteomes" id="UP001220962">
    <property type="component" value="Chromosome"/>
</dbReference>